<evidence type="ECO:0000313" key="2">
    <source>
        <dbReference type="EMBL" id="GMA40895.1"/>
    </source>
</evidence>
<evidence type="ECO:0000313" key="3">
    <source>
        <dbReference type="Proteomes" id="UP001157126"/>
    </source>
</evidence>
<keyword evidence="3" id="KW-1185">Reference proteome</keyword>
<feature type="compositionally biased region" description="Polar residues" evidence="1">
    <location>
        <begin position="1"/>
        <end position="12"/>
    </location>
</feature>
<dbReference type="EMBL" id="BSUO01000001">
    <property type="protein sequence ID" value="GMA40895.1"/>
    <property type="molecule type" value="Genomic_DNA"/>
</dbReference>
<gene>
    <name evidence="2" type="ORF">GCM10025883_29400</name>
</gene>
<name>A0ABQ6ISL0_9MICO</name>
<protein>
    <submittedName>
        <fullName evidence="2">Uncharacterized protein</fullName>
    </submittedName>
</protein>
<comment type="caution">
    <text evidence="2">The sequence shown here is derived from an EMBL/GenBank/DDBJ whole genome shotgun (WGS) entry which is preliminary data.</text>
</comment>
<feature type="region of interest" description="Disordered" evidence="1">
    <location>
        <begin position="1"/>
        <end position="63"/>
    </location>
</feature>
<sequence>MMAVSSAPTPSSCIPLLSTAMTSPPMMDPTTVPTPPLTAAPPMKTAAMASSSQPVPSNGPEAVDRATKIMPARAARIDMFIMTRKSMPLLLTPESRAALRLPPTA</sequence>
<dbReference type="Proteomes" id="UP001157126">
    <property type="component" value="Unassembled WGS sequence"/>
</dbReference>
<reference evidence="3" key="1">
    <citation type="journal article" date="2019" name="Int. J. Syst. Evol. Microbiol.">
        <title>The Global Catalogue of Microorganisms (GCM) 10K type strain sequencing project: providing services to taxonomists for standard genome sequencing and annotation.</title>
        <authorList>
            <consortium name="The Broad Institute Genomics Platform"/>
            <consortium name="The Broad Institute Genome Sequencing Center for Infectious Disease"/>
            <person name="Wu L."/>
            <person name="Ma J."/>
        </authorList>
    </citation>
    <scope>NUCLEOTIDE SEQUENCE [LARGE SCALE GENOMIC DNA]</scope>
    <source>
        <strain evidence="3">NBRC 113072</strain>
    </source>
</reference>
<accession>A0ABQ6ISL0</accession>
<organism evidence="2 3">
    <name type="scientific">Mobilicoccus caccae</name>
    <dbReference type="NCBI Taxonomy" id="1859295"/>
    <lineage>
        <taxon>Bacteria</taxon>
        <taxon>Bacillati</taxon>
        <taxon>Actinomycetota</taxon>
        <taxon>Actinomycetes</taxon>
        <taxon>Micrococcales</taxon>
        <taxon>Dermatophilaceae</taxon>
        <taxon>Mobilicoccus</taxon>
    </lineage>
</organism>
<feature type="compositionally biased region" description="Low complexity" evidence="1">
    <location>
        <begin position="40"/>
        <end position="52"/>
    </location>
</feature>
<evidence type="ECO:0000256" key="1">
    <source>
        <dbReference type="SAM" id="MobiDB-lite"/>
    </source>
</evidence>
<feature type="compositionally biased region" description="Low complexity" evidence="1">
    <location>
        <begin position="18"/>
        <end position="31"/>
    </location>
</feature>
<proteinExistence type="predicted"/>